<organism evidence="1 2">
    <name type="scientific">Flemingia macrophylla</name>
    <dbReference type="NCBI Taxonomy" id="520843"/>
    <lineage>
        <taxon>Eukaryota</taxon>
        <taxon>Viridiplantae</taxon>
        <taxon>Streptophyta</taxon>
        <taxon>Embryophyta</taxon>
        <taxon>Tracheophyta</taxon>
        <taxon>Spermatophyta</taxon>
        <taxon>Magnoliopsida</taxon>
        <taxon>eudicotyledons</taxon>
        <taxon>Gunneridae</taxon>
        <taxon>Pentapetalae</taxon>
        <taxon>rosids</taxon>
        <taxon>fabids</taxon>
        <taxon>Fabales</taxon>
        <taxon>Fabaceae</taxon>
        <taxon>Papilionoideae</taxon>
        <taxon>50 kb inversion clade</taxon>
        <taxon>NPAAA clade</taxon>
        <taxon>indigoferoid/millettioid clade</taxon>
        <taxon>Phaseoleae</taxon>
        <taxon>Flemingia</taxon>
    </lineage>
</organism>
<evidence type="ECO:0000313" key="1">
    <source>
        <dbReference type="EMBL" id="KAL2329409.1"/>
    </source>
</evidence>
<evidence type="ECO:0000313" key="2">
    <source>
        <dbReference type="Proteomes" id="UP001603857"/>
    </source>
</evidence>
<keyword evidence="2" id="KW-1185">Reference proteome</keyword>
<sequence>MFASASVCESIYMPNKEVPKNSLPHQRPLFTIAQWICMPKITRGDPLQTSMRLANVISDGFSPKICIS</sequence>
<protein>
    <submittedName>
        <fullName evidence="1">Uncharacterized protein</fullName>
    </submittedName>
</protein>
<gene>
    <name evidence="1" type="ORF">Fmac_022836</name>
</gene>
<dbReference type="Proteomes" id="UP001603857">
    <property type="component" value="Unassembled WGS sequence"/>
</dbReference>
<proteinExistence type="predicted"/>
<accession>A0ABD1M0U7</accession>
<reference evidence="1 2" key="1">
    <citation type="submission" date="2024-08" db="EMBL/GenBank/DDBJ databases">
        <title>Insights into the chromosomal genome structure of Flemingia macrophylla.</title>
        <authorList>
            <person name="Ding Y."/>
            <person name="Zhao Y."/>
            <person name="Bi W."/>
            <person name="Wu M."/>
            <person name="Zhao G."/>
            <person name="Gong Y."/>
            <person name="Li W."/>
            <person name="Zhang P."/>
        </authorList>
    </citation>
    <scope>NUCLEOTIDE SEQUENCE [LARGE SCALE GENOMIC DNA]</scope>
    <source>
        <strain evidence="1">DYQJB</strain>
        <tissue evidence="1">Leaf</tissue>
    </source>
</reference>
<comment type="caution">
    <text evidence="1">The sequence shown here is derived from an EMBL/GenBank/DDBJ whole genome shotgun (WGS) entry which is preliminary data.</text>
</comment>
<dbReference type="AlphaFoldDB" id="A0ABD1M0U7"/>
<name>A0ABD1M0U7_9FABA</name>
<dbReference type="EMBL" id="JBGMDY010000007">
    <property type="protein sequence ID" value="KAL2329409.1"/>
    <property type="molecule type" value="Genomic_DNA"/>
</dbReference>